<dbReference type="Pfam" id="PF01753">
    <property type="entry name" value="zf-MYND"/>
    <property type="match status" value="1"/>
</dbReference>
<dbReference type="PANTHER" id="PTHR46402">
    <property type="entry name" value="SET AND MYND DOMAIN-CONTAINING PROTEIN 5"/>
    <property type="match status" value="1"/>
</dbReference>
<dbReference type="EMBL" id="JASAOG010000084">
    <property type="protein sequence ID" value="KAK0053708.1"/>
    <property type="molecule type" value="Genomic_DNA"/>
</dbReference>
<evidence type="ECO:0000256" key="8">
    <source>
        <dbReference type="SAM" id="MobiDB-lite"/>
    </source>
</evidence>
<keyword evidence="3" id="KW-0949">S-adenosyl-L-methionine</keyword>
<evidence type="ECO:0000313" key="12">
    <source>
        <dbReference type="Proteomes" id="UP001233172"/>
    </source>
</evidence>
<dbReference type="GO" id="GO:0008270">
    <property type="term" value="F:zinc ion binding"/>
    <property type="evidence" value="ECO:0007669"/>
    <property type="project" value="UniProtKB-KW"/>
</dbReference>
<keyword evidence="2" id="KW-0808">Transferase</keyword>
<keyword evidence="12" id="KW-1185">Reference proteome</keyword>
<dbReference type="SUPFAM" id="SSF82199">
    <property type="entry name" value="SET domain"/>
    <property type="match status" value="1"/>
</dbReference>
<proteinExistence type="predicted"/>
<comment type="caution">
    <text evidence="11">The sequence shown here is derived from an EMBL/GenBank/DDBJ whole genome shotgun (WGS) entry which is preliminary data.</text>
</comment>
<evidence type="ECO:0000256" key="3">
    <source>
        <dbReference type="ARBA" id="ARBA00022691"/>
    </source>
</evidence>
<organism evidence="11 12">
    <name type="scientific">Biomphalaria pfeifferi</name>
    <name type="common">Bloodfluke planorb</name>
    <name type="synonym">Freshwater snail</name>
    <dbReference type="NCBI Taxonomy" id="112525"/>
    <lineage>
        <taxon>Eukaryota</taxon>
        <taxon>Metazoa</taxon>
        <taxon>Spiralia</taxon>
        <taxon>Lophotrochozoa</taxon>
        <taxon>Mollusca</taxon>
        <taxon>Gastropoda</taxon>
        <taxon>Heterobranchia</taxon>
        <taxon>Euthyneura</taxon>
        <taxon>Panpulmonata</taxon>
        <taxon>Hygrophila</taxon>
        <taxon>Lymnaeoidea</taxon>
        <taxon>Planorbidae</taxon>
        <taxon>Biomphalaria</taxon>
    </lineage>
</organism>
<dbReference type="Gene3D" id="6.10.140.2220">
    <property type="match status" value="2"/>
</dbReference>
<feature type="domain" description="MYND-type" evidence="10">
    <location>
        <begin position="701"/>
        <end position="762"/>
    </location>
</feature>
<feature type="region of interest" description="Disordered" evidence="8">
    <location>
        <begin position="706"/>
        <end position="727"/>
    </location>
</feature>
<dbReference type="Proteomes" id="UP001233172">
    <property type="component" value="Unassembled WGS sequence"/>
</dbReference>
<protein>
    <submittedName>
        <fullName evidence="11">SET and MYND domain-containing protein 5</fullName>
    </submittedName>
</protein>
<keyword evidence="1" id="KW-0489">Methyltransferase</keyword>
<keyword evidence="6" id="KW-0862">Zinc</keyword>
<evidence type="ECO:0000256" key="5">
    <source>
        <dbReference type="ARBA" id="ARBA00022771"/>
    </source>
</evidence>
<dbReference type="Gene3D" id="2.170.270.10">
    <property type="entry name" value="SET domain"/>
    <property type="match status" value="1"/>
</dbReference>
<dbReference type="InterPro" id="IPR001214">
    <property type="entry name" value="SET_dom"/>
</dbReference>
<feature type="domain" description="MYND-type" evidence="10">
    <location>
        <begin position="239"/>
        <end position="305"/>
    </location>
</feature>
<dbReference type="InterPro" id="IPR002893">
    <property type="entry name" value="Znf_MYND"/>
</dbReference>
<evidence type="ECO:0000259" key="9">
    <source>
        <dbReference type="PROSITE" id="PS50280"/>
    </source>
</evidence>
<dbReference type="GO" id="GO:0042799">
    <property type="term" value="F:histone H4K20 methyltransferase activity"/>
    <property type="evidence" value="ECO:0007669"/>
    <property type="project" value="TreeGrafter"/>
</dbReference>
<evidence type="ECO:0000313" key="11">
    <source>
        <dbReference type="EMBL" id="KAK0053708.1"/>
    </source>
</evidence>
<evidence type="ECO:0000256" key="1">
    <source>
        <dbReference type="ARBA" id="ARBA00022603"/>
    </source>
</evidence>
<dbReference type="PANTHER" id="PTHR46402:SF2">
    <property type="entry name" value="HISTONE-LYSINE N-TRIMETHYLTRANSFERASE SMYD5"/>
    <property type="match status" value="1"/>
</dbReference>
<evidence type="ECO:0000256" key="4">
    <source>
        <dbReference type="ARBA" id="ARBA00022723"/>
    </source>
</evidence>
<dbReference type="SUPFAM" id="SSF144232">
    <property type="entry name" value="HIT/MYND zinc finger-like"/>
    <property type="match status" value="2"/>
</dbReference>
<evidence type="ECO:0000256" key="6">
    <source>
        <dbReference type="ARBA" id="ARBA00022833"/>
    </source>
</evidence>
<feature type="region of interest" description="Disordered" evidence="8">
    <location>
        <begin position="628"/>
        <end position="653"/>
    </location>
</feature>
<evidence type="ECO:0000259" key="10">
    <source>
        <dbReference type="PROSITE" id="PS50865"/>
    </source>
</evidence>
<feature type="compositionally biased region" description="Polar residues" evidence="8">
    <location>
        <begin position="581"/>
        <end position="599"/>
    </location>
</feature>
<evidence type="ECO:0000256" key="2">
    <source>
        <dbReference type="ARBA" id="ARBA00022679"/>
    </source>
</evidence>
<reference evidence="11" key="1">
    <citation type="journal article" date="2023" name="PLoS Negl. Trop. Dis.">
        <title>A genome sequence for Biomphalaria pfeifferi, the major vector snail for the human-infecting parasite Schistosoma mansoni.</title>
        <authorList>
            <person name="Bu L."/>
            <person name="Lu L."/>
            <person name="Laidemitt M.R."/>
            <person name="Zhang S.M."/>
            <person name="Mutuku M."/>
            <person name="Mkoji G."/>
            <person name="Steinauer M."/>
            <person name="Loker E.S."/>
        </authorList>
    </citation>
    <scope>NUCLEOTIDE SEQUENCE</scope>
    <source>
        <strain evidence="11">KasaAsao</strain>
    </source>
</reference>
<sequence>MNSTLTYGLAGDDQLQRMENSLLKKWQLYEELDKLLSCDAEHLFQKCTDQTASSSDPDASVGTLSDESFKLACEAFRTGEYIDALGHIDEVLKSPASNNAGMSRILRVKVMNAMEEYLEALRSIVNVDQDLMTFDLLFEGAKALLKLGLVLTAENMMKRVVVATSGDQEWARVSYELLLDIHTKRLYQKFINDAPVVVGLTEHGRGLFATTAISKGTVIFKELPELCDQAMPSVSISACSHCGLSLVRPQDVFSKEHLAVPDLQKAVKKFWLKRPITFCKSCDRVIFCSEACCKEAWERYHKLLCPSHPNSSVAMLYDVRYSFRNVIPTDGLSWQGWWNAHFSPTLMAKMWASIICSARSASERRQVSLHELKAASSQFDKYCNNGKDLTHEAIPKMFELMVNIFKRSKLARYEITPLEFDTRHRQALINGIQFHDTKDSLNKFANIMKEDPKKYKKIGQFFAEKLPRAEFHGFFPLASLINHSCYNNVEIVSGEVDEKPGIWVKAVRDITEGQQLFIALVSPEMTKMERRKRIWSRHKFLCQCPRCVFEGDGPHECTHCRRKAEDFESDSNVGHVRNDNNKQPGQDASSETTISSPTEGTSIIKCNECGCSQLLTDVSITNKGSQEILETPESTPEVLGTSSVNTAVNPDADSINSDLSSALLSSHISSNADHQNSQKTESSKEVESLTNPKTIPCMTACAEVESAEETQRRQTPAKLTPSEQTDAKRVKHFPHCGRCSRAWYCSQACQKDAWKKGHKLICKK</sequence>
<accession>A0AAD8BGR6</accession>
<feature type="domain" description="SET" evidence="9">
    <location>
        <begin position="184"/>
        <end position="521"/>
    </location>
</feature>
<dbReference type="AlphaFoldDB" id="A0AAD8BGR6"/>
<dbReference type="InterPro" id="IPR046341">
    <property type="entry name" value="SET_dom_sf"/>
</dbReference>
<keyword evidence="5 7" id="KW-0863">Zinc-finger</keyword>
<dbReference type="GO" id="GO:0045814">
    <property type="term" value="P:negative regulation of gene expression, epigenetic"/>
    <property type="evidence" value="ECO:0007669"/>
    <property type="project" value="TreeGrafter"/>
</dbReference>
<keyword evidence="4" id="KW-0479">Metal-binding</keyword>
<reference evidence="11" key="2">
    <citation type="submission" date="2023-04" db="EMBL/GenBank/DDBJ databases">
        <authorList>
            <person name="Bu L."/>
            <person name="Lu L."/>
            <person name="Laidemitt M.R."/>
            <person name="Zhang S.M."/>
            <person name="Mutuku M."/>
            <person name="Mkoji G."/>
            <person name="Steinauer M."/>
            <person name="Loker E.S."/>
        </authorList>
    </citation>
    <scope>NUCLEOTIDE SEQUENCE</scope>
    <source>
        <strain evidence="11">KasaAsao</strain>
        <tissue evidence="11">Whole Snail</tissue>
    </source>
</reference>
<dbReference type="PROSITE" id="PS50280">
    <property type="entry name" value="SET"/>
    <property type="match status" value="1"/>
</dbReference>
<feature type="region of interest" description="Disordered" evidence="8">
    <location>
        <begin position="669"/>
        <end position="689"/>
    </location>
</feature>
<dbReference type="GO" id="GO:0032259">
    <property type="term" value="P:methylation"/>
    <property type="evidence" value="ECO:0007669"/>
    <property type="project" value="UniProtKB-KW"/>
</dbReference>
<name>A0AAD8BGR6_BIOPF</name>
<dbReference type="Pfam" id="PF00856">
    <property type="entry name" value="SET"/>
    <property type="match status" value="1"/>
</dbReference>
<dbReference type="CDD" id="cd20071">
    <property type="entry name" value="SET_SMYD"/>
    <property type="match status" value="1"/>
</dbReference>
<dbReference type="PROSITE" id="PS50865">
    <property type="entry name" value="ZF_MYND_2"/>
    <property type="match status" value="2"/>
</dbReference>
<gene>
    <name evidence="11" type="ORF">Bpfe_016928</name>
</gene>
<evidence type="ECO:0000256" key="7">
    <source>
        <dbReference type="PROSITE-ProRule" id="PRU00134"/>
    </source>
</evidence>
<feature type="region of interest" description="Disordered" evidence="8">
    <location>
        <begin position="568"/>
        <end position="599"/>
    </location>
</feature>